<evidence type="ECO:0000313" key="2">
    <source>
        <dbReference type="Proteomes" id="UP000324143"/>
    </source>
</evidence>
<evidence type="ECO:0000313" key="1">
    <source>
        <dbReference type="EMBL" id="TYB31235.1"/>
    </source>
</evidence>
<sequence>MDKIYSKFINYLLKNRISEEKNYDDGKILFINSDFFDYGIVELIDLIVSINNKLEKNSDIQLRGMRIFNGENGIIKKEIIYILQKYKIMGLINNKDIENIIEKRILKNQVVDKSTVWEYIIKNNKNEGFLIGPDNYY</sequence>
<dbReference type="AlphaFoldDB" id="A0A5D0MH68"/>
<name>A0A5D0MH68_9BACT</name>
<protein>
    <submittedName>
        <fullName evidence="1">Uncharacterized protein</fullName>
    </submittedName>
</protein>
<comment type="caution">
    <text evidence="1">The sequence shown here is derived from an EMBL/GenBank/DDBJ whole genome shotgun (WGS) entry which is preliminary data.</text>
</comment>
<dbReference type="Proteomes" id="UP000324143">
    <property type="component" value="Unassembled WGS sequence"/>
</dbReference>
<reference evidence="1" key="1">
    <citation type="submission" date="2019-08" db="EMBL/GenBank/DDBJ databases">
        <title>Genomic characterization of a novel candidate phylum (ARYD3) from a high temperature, high salinity tertiary oil reservoir in north central Oklahoma, USA.</title>
        <authorList>
            <person name="Youssef N.H."/>
            <person name="Yadav A."/>
            <person name="Elshahed M.S."/>
        </authorList>
    </citation>
    <scope>NUCLEOTIDE SEQUENCE [LARGE SCALE GENOMIC DNA]</scope>
    <source>
        <strain evidence="1">ARYD3</strain>
    </source>
</reference>
<keyword evidence="2" id="KW-1185">Reference proteome</keyword>
<proteinExistence type="predicted"/>
<dbReference type="EMBL" id="VSIX01000045">
    <property type="protein sequence ID" value="TYB31235.1"/>
    <property type="molecule type" value="Genomic_DNA"/>
</dbReference>
<organism evidence="1 2">
    <name type="scientific">Candidatus Mcinerneyibacterium aminivorans</name>
    <dbReference type="NCBI Taxonomy" id="2703815"/>
    <lineage>
        <taxon>Bacteria</taxon>
        <taxon>Candidatus Macinerneyibacteriota</taxon>
        <taxon>Candidatus Mcinerneyibacteria</taxon>
        <taxon>Candidatus Mcinerneyibacteriales</taxon>
        <taxon>Candidatus Mcinerneyibacteriaceae</taxon>
        <taxon>Candidatus Mcinerneyibacterium</taxon>
    </lineage>
</organism>
<accession>A0A5D0MH68</accession>
<gene>
    <name evidence="1" type="ORF">FXF47_05220</name>
</gene>